<keyword evidence="4 8" id="KW-0479">Metal-binding</keyword>
<dbReference type="PROSITE" id="PS00086">
    <property type="entry name" value="CYTOCHROME_P450"/>
    <property type="match status" value="1"/>
</dbReference>
<dbReference type="Proteomes" id="UP000191500">
    <property type="component" value="Unassembled WGS sequence"/>
</dbReference>
<sequence length="504" mass="57421">MLVLVALAMLAILYFYRHHRPNFPPGPQGLLIIGNLHQIPATNSWRKFKAWHRTYGPIISVKLGTRRMVVLGSHEVAKDLLVKRAAIYSSRPKVLTDRASNGLHMGFMPSGPRWAAHHRIHASLVNKRASQGYQPIQDLESTQLVYELLSTEDFPSRFHRFASSVINSLAYGKRLERGDEHEVVEIKQVTEKIAGEAVNVIAEAFPILDWLPKCLAPWKRAAEALHQRQVDLFKYIMEFAFRSPSWNWTKQVEELSKGYQMDWIERGYIIGSLYQAGNDTTAIALEVFVMACVLHPDAVHQAHRELDQVVGRSRLPSFDDMYFLPYVNAFLNEVLRWRSVAPGGLHHATVKDDQYRGFYIPKGTIVVANHWSLDMDEVLFDRPEDFNPDRWIQNPNLPLSAFGFGQRVCPGQHIARNSLFIAISRLLWAFDFGHVYCDGEKLEINPLEMTQGLSSRPSPFKASIQVRGPEIQQVIEQAWIEAEKDVNILLENVDSGLSNRPAAK</sequence>
<evidence type="ECO:0000256" key="7">
    <source>
        <dbReference type="ARBA" id="ARBA00023033"/>
    </source>
</evidence>
<evidence type="ECO:0000256" key="5">
    <source>
        <dbReference type="ARBA" id="ARBA00023002"/>
    </source>
</evidence>
<evidence type="ECO:0000256" key="3">
    <source>
        <dbReference type="ARBA" id="ARBA00022617"/>
    </source>
</evidence>
<feature type="chain" id="PRO_5012957968" description="Cytochrome P450" evidence="10">
    <location>
        <begin position="19"/>
        <end position="504"/>
    </location>
</feature>
<reference evidence="12" key="1">
    <citation type="journal article" date="2017" name="Nat. Microbiol.">
        <title>Global analysis of biosynthetic gene clusters reveals vast potential of secondary metabolite production in Penicillium species.</title>
        <authorList>
            <person name="Nielsen J.C."/>
            <person name="Grijseels S."/>
            <person name="Prigent S."/>
            <person name="Ji B."/>
            <person name="Dainat J."/>
            <person name="Nielsen K.F."/>
            <person name="Frisvad J.C."/>
            <person name="Workman M."/>
            <person name="Nielsen J."/>
        </authorList>
    </citation>
    <scope>NUCLEOTIDE SEQUENCE [LARGE SCALE GENOMIC DNA]</scope>
    <source>
        <strain evidence="12">IBT 31321</strain>
    </source>
</reference>
<dbReference type="PRINTS" id="PR00385">
    <property type="entry name" value="P450"/>
</dbReference>
<feature type="signal peptide" evidence="10">
    <location>
        <begin position="1"/>
        <end position="18"/>
    </location>
</feature>
<dbReference type="GO" id="GO:0043386">
    <property type="term" value="P:mycotoxin biosynthetic process"/>
    <property type="evidence" value="ECO:0007669"/>
    <property type="project" value="UniProtKB-ARBA"/>
</dbReference>
<organism evidence="11 12">
    <name type="scientific">Penicillium coprophilum</name>
    <dbReference type="NCBI Taxonomy" id="36646"/>
    <lineage>
        <taxon>Eukaryota</taxon>
        <taxon>Fungi</taxon>
        <taxon>Dikarya</taxon>
        <taxon>Ascomycota</taxon>
        <taxon>Pezizomycotina</taxon>
        <taxon>Eurotiomycetes</taxon>
        <taxon>Eurotiomycetidae</taxon>
        <taxon>Eurotiales</taxon>
        <taxon>Aspergillaceae</taxon>
        <taxon>Penicillium</taxon>
    </lineage>
</organism>
<proteinExistence type="inferred from homology"/>
<dbReference type="GO" id="GO:0005506">
    <property type="term" value="F:iron ion binding"/>
    <property type="evidence" value="ECO:0007669"/>
    <property type="project" value="InterPro"/>
</dbReference>
<dbReference type="GO" id="GO:0016705">
    <property type="term" value="F:oxidoreductase activity, acting on paired donors, with incorporation or reduction of molecular oxygen"/>
    <property type="evidence" value="ECO:0007669"/>
    <property type="project" value="InterPro"/>
</dbReference>
<comment type="similarity">
    <text evidence="2 9">Belongs to the cytochrome P450 family.</text>
</comment>
<evidence type="ECO:0000256" key="4">
    <source>
        <dbReference type="ARBA" id="ARBA00022723"/>
    </source>
</evidence>
<keyword evidence="3 8" id="KW-0349">Heme</keyword>
<evidence type="ECO:0008006" key="13">
    <source>
        <dbReference type="Google" id="ProtNLM"/>
    </source>
</evidence>
<keyword evidence="5 9" id="KW-0560">Oxidoreductase</keyword>
<dbReference type="PANTHER" id="PTHR46300:SF1">
    <property type="entry name" value="P450, PUTATIVE (EUROFUNG)-RELATED"/>
    <property type="match status" value="1"/>
</dbReference>
<dbReference type="GO" id="GO:0020037">
    <property type="term" value="F:heme binding"/>
    <property type="evidence" value="ECO:0007669"/>
    <property type="project" value="InterPro"/>
</dbReference>
<dbReference type="GO" id="GO:0004497">
    <property type="term" value="F:monooxygenase activity"/>
    <property type="evidence" value="ECO:0007669"/>
    <property type="project" value="UniProtKB-KW"/>
</dbReference>
<gene>
    <name evidence="11" type="ORF">PENCOP_c009G06532</name>
</gene>
<dbReference type="PRINTS" id="PR00463">
    <property type="entry name" value="EP450I"/>
</dbReference>
<dbReference type="CDD" id="cd11065">
    <property type="entry name" value="CYP64-like"/>
    <property type="match status" value="1"/>
</dbReference>
<dbReference type="InterPro" id="IPR050364">
    <property type="entry name" value="Cytochrome_P450_fung"/>
</dbReference>
<dbReference type="AlphaFoldDB" id="A0A1V6UHK8"/>
<dbReference type="InterPro" id="IPR001128">
    <property type="entry name" value="Cyt_P450"/>
</dbReference>
<dbReference type="STRING" id="36646.A0A1V6UHK8"/>
<accession>A0A1V6UHK8</accession>
<evidence type="ECO:0000256" key="9">
    <source>
        <dbReference type="RuleBase" id="RU000461"/>
    </source>
</evidence>
<dbReference type="PANTHER" id="PTHR46300">
    <property type="entry name" value="P450, PUTATIVE (EUROFUNG)-RELATED-RELATED"/>
    <property type="match status" value="1"/>
</dbReference>
<keyword evidence="6 8" id="KW-0408">Iron</keyword>
<name>A0A1V6UHK8_9EURO</name>
<evidence type="ECO:0000256" key="8">
    <source>
        <dbReference type="PIRSR" id="PIRSR602401-1"/>
    </source>
</evidence>
<dbReference type="Gene3D" id="1.10.630.10">
    <property type="entry name" value="Cytochrome P450"/>
    <property type="match status" value="1"/>
</dbReference>
<evidence type="ECO:0000256" key="10">
    <source>
        <dbReference type="SAM" id="SignalP"/>
    </source>
</evidence>
<protein>
    <recommendedName>
        <fullName evidence="13">Cytochrome P450</fullName>
    </recommendedName>
</protein>
<dbReference type="Pfam" id="PF00067">
    <property type="entry name" value="p450"/>
    <property type="match status" value="1"/>
</dbReference>
<evidence type="ECO:0000256" key="1">
    <source>
        <dbReference type="ARBA" id="ARBA00001971"/>
    </source>
</evidence>
<feature type="binding site" description="axial binding residue" evidence="8">
    <location>
        <position position="409"/>
    </location>
    <ligand>
        <name>heme</name>
        <dbReference type="ChEBI" id="CHEBI:30413"/>
    </ligand>
    <ligandPart>
        <name>Fe</name>
        <dbReference type="ChEBI" id="CHEBI:18248"/>
    </ligandPart>
</feature>
<evidence type="ECO:0000313" key="11">
    <source>
        <dbReference type="EMBL" id="OQE37914.1"/>
    </source>
</evidence>
<keyword evidence="10" id="KW-0732">Signal</keyword>
<keyword evidence="7 9" id="KW-0503">Monooxygenase</keyword>
<dbReference type="EMBL" id="MDDG01000009">
    <property type="protein sequence ID" value="OQE37914.1"/>
    <property type="molecule type" value="Genomic_DNA"/>
</dbReference>
<dbReference type="InterPro" id="IPR036396">
    <property type="entry name" value="Cyt_P450_sf"/>
</dbReference>
<evidence type="ECO:0000256" key="6">
    <source>
        <dbReference type="ARBA" id="ARBA00023004"/>
    </source>
</evidence>
<evidence type="ECO:0000313" key="12">
    <source>
        <dbReference type="Proteomes" id="UP000191500"/>
    </source>
</evidence>
<comment type="caution">
    <text evidence="11">The sequence shown here is derived from an EMBL/GenBank/DDBJ whole genome shotgun (WGS) entry which is preliminary data.</text>
</comment>
<dbReference type="InterPro" id="IPR017972">
    <property type="entry name" value="Cyt_P450_CS"/>
</dbReference>
<dbReference type="InterPro" id="IPR002401">
    <property type="entry name" value="Cyt_P450_E_grp-I"/>
</dbReference>
<dbReference type="SUPFAM" id="SSF48264">
    <property type="entry name" value="Cytochrome P450"/>
    <property type="match status" value="1"/>
</dbReference>
<keyword evidence="12" id="KW-1185">Reference proteome</keyword>
<comment type="cofactor">
    <cofactor evidence="1 8">
        <name>heme</name>
        <dbReference type="ChEBI" id="CHEBI:30413"/>
    </cofactor>
</comment>
<evidence type="ECO:0000256" key="2">
    <source>
        <dbReference type="ARBA" id="ARBA00010617"/>
    </source>
</evidence>